<comment type="caution">
    <text evidence="1">The sequence shown here is derived from an EMBL/GenBank/DDBJ whole genome shotgun (WGS) entry which is preliminary data.</text>
</comment>
<proteinExistence type="predicted"/>
<sequence length="28" mass="3444">MGPVIEPKIYILVKLNKYKIYKMKLEKY</sequence>
<organism evidence="1 2">
    <name type="scientific">Parasponia andersonii</name>
    <name type="common">Sponia andersonii</name>
    <dbReference type="NCBI Taxonomy" id="3476"/>
    <lineage>
        <taxon>Eukaryota</taxon>
        <taxon>Viridiplantae</taxon>
        <taxon>Streptophyta</taxon>
        <taxon>Embryophyta</taxon>
        <taxon>Tracheophyta</taxon>
        <taxon>Spermatophyta</taxon>
        <taxon>Magnoliopsida</taxon>
        <taxon>eudicotyledons</taxon>
        <taxon>Gunneridae</taxon>
        <taxon>Pentapetalae</taxon>
        <taxon>rosids</taxon>
        <taxon>fabids</taxon>
        <taxon>Rosales</taxon>
        <taxon>Cannabaceae</taxon>
        <taxon>Parasponia</taxon>
    </lineage>
</organism>
<name>A0A2P5ALQ0_PARAD</name>
<dbReference type="Proteomes" id="UP000237105">
    <property type="component" value="Unassembled WGS sequence"/>
</dbReference>
<evidence type="ECO:0000313" key="2">
    <source>
        <dbReference type="Proteomes" id="UP000237105"/>
    </source>
</evidence>
<gene>
    <name evidence="1" type="ORF">PanWU01x14_319950</name>
</gene>
<keyword evidence="2" id="KW-1185">Reference proteome</keyword>
<dbReference type="AlphaFoldDB" id="A0A2P5ALQ0"/>
<dbReference type="EMBL" id="JXTB01000529">
    <property type="protein sequence ID" value="PON37464.1"/>
    <property type="molecule type" value="Genomic_DNA"/>
</dbReference>
<reference evidence="2" key="1">
    <citation type="submission" date="2016-06" db="EMBL/GenBank/DDBJ databases">
        <title>Parallel loss of symbiosis genes in relatives of nitrogen-fixing non-legume Parasponia.</title>
        <authorList>
            <person name="Van Velzen R."/>
            <person name="Holmer R."/>
            <person name="Bu F."/>
            <person name="Rutten L."/>
            <person name="Van Zeijl A."/>
            <person name="Liu W."/>
            <person name="Santuari L."/>
            <person name="Cao Q."/>
            <person name="Sharma T."/>
            <person name="Shen D."/>
            <person name="Roswanjaya Y."/>
            <person name="Wardhani T."/>
            <person name="Kalhor M.S."/>
            <person name="Jansen J."/>
            <person name="Van den Hoogen J."/>
            <person name="Gungor B."/>
            <person name="Hartog M."/>
            <person name="Hontelez J."/>
            <person name="Verver J."/>
            <person name="Yang W.-C."/>
            <person name="Schijlen E."/>
            <person name="Repin R."/>
            <person name="Schilthuizen M."/>
            <person name="Schranz E."/>
            <person name="Heidstra R."/>
            <person name="Miyata K."/>
            <person name="Fedorova E."/>
            <person name="Kohlen W."/>
            <person name="Bisseling T."/>
            <person name="Smit S."/>
            <person name="Geurts R."/>
        </authorList>
    </citation>
    <scope>NUCLEOTIDE SEQUENCE [LARGE SCALE GENOMIC DNA]</scope>
    <source>
        <strain evidence="2">cv. WU1-14</strain>
    </source>
</reference>
<evidence type="ECO:0000313" key="1">
    <source>
        <dbReference type="EMBL" id="PON37464.1"/>
    </source>
</evidence>
<protein>
    <submittedName>
        <fullName evidence="1">Uncharacterized protein</fullName>
    </submittedName>
</protein>
<accession>A0A2P5ALQ0</accession>